<evidence type="ECO:0000313" key="1">
    <source>
        <dbReference type="EMBL" id="GIX61398.1"/>
    </source>
</evidence>
<dbReference type="EMBL" id="BPLF01000001">
    <property type="protein sequence ID" value="GIX61398.1"/>
    <property type="molecule type" value="Genomic_DNA"/>
</dbReference>
<dbReference type="RefSeq" id="XP_067713469.1">
    <property type="nucleotide sequence ID" value="XM_067857368.1"/>
</dbReference>
<evidence type="ECO:0000313" key="2">
    <source>
        <dbReference type="Proteomes" id="UP001497744"/>
    </source>
</evidence>
<dbReference type="Pfam" id="PF12785">
    <property type="entry name" value="VESA1_N"/>
    <property type="match status" value="1"/>
</dbReference>
<accession>A0AAV4LNS7</accession>
<dbReference type="Proteomes" id="UP001497744">
    <property type="component" value="Unassembled WGS sequence"/>
</dbReference>
<dbReference type="GeneID" id="94192881"/>
<comment type="caution">
    <text evidence="1">The sequence shown here is derived from an EMBL/GenBank/DDBJ whole genome shotgun (WGS) entry which is preliminary data.</text>
</comment>
<proteinExistence type="predicted"/>
<name>A0AAV4LNS7_BABCB</name>
<protein>
    <submittedName>
        <fullName evidence="1">Variant erythrocyte surface antigen-1 family protein</fullName>
    </submittedName>
</protein>
<dbReference type="AlphaFoldDB" id="A0AAV4LNS7"/>
<sequence>MLPLDSLSSAPVNPSFDCPSNLKEAIDWILRVTGKDGGGGHDAFPDFKQAIDAAVAKLQESEGDNANTVFQALQKLQDADALKGIIRRLTDGLRTFIGYDGGQSGIADLVDPPQQLRKGVLIFLSTLLEQLVRNLIVDDKGVRSMIGNAIKGRAGVNFDDAIGKVIDISQGSSRHKISDILQALKNVHHLKEKSNLKDLAQGLKNYLKAVFEAVNTDGKNQANIQINSLCSQLQALLDKVGQNGELTAPINLVKSAAKKLTYTGRDYPAAFLVPAVTTATENFLGQLKTGGYKSSYISTPHWDGDANKNKIVQVFLGCLPLFYYWLTYLYWKCKQTRDKGGWEAQWFNGRGGGTDLKNFMVGHGYVTDHLNKHPGKNIAPLLERFDKLKDSMQTASGTPPTTTQPSHTDLLTALDNSLYSALPSSHSSAATLNDHSLTALFQLCRCYFTGKQSMQSGIPAFKPRPPTSIREMLYWLSGLHFSPNYYDIEKQIESHIPNNGLHVADSGIASATGSNGDTLTQNHMKGFLLSSCLSAPGVLGAIQGPGASQDPSEPWLYSLFCNSMNLHYPSGAALFNALANDSYALQFQLSFLYRQCRTNHNQSYGWQWCRFGHSLQPTGQKTNELTSWICTAPNCGLGSRCQHNSSTCQHFQQCGQQNTSPLQAFLTDNLKGFHVSQKPDADSTHHLDNHPPGSMCHVPMGFASALTTDANATGWYIYYLLDHFCSRPYSPLRQLSEKLGCLTKRTPRTLGDLFGFMWHLNGQLFGNRRPTVNALIGKFDTALNLGNNLPAQFTAAPYSVLTKIWNTIEQNKSNSRPSNPSTSTVLSRSLEAMAPAIPFLYQMFTGDPKDFCQPCYSI</sequence>
<gene>
    <name evidence="1" type="ORF">BcabD6B2_08330</name>
</gene>
<keyword evidence="2" id="KW-1185">Reference proteome</keyword>
<dbReference type="InterPro" id="IPR024751">
    <property type="entry name" value="VESA1"/>
</dbReference>
<reference evidence="1 2" key="1">
    <citation type="submission" date="2021-06" db="EMBL/GenBank/DDBJ databases">
        <title>Genome sequence of Babesia caballi.</title>
        <authorList>
            <person name="Yamagishi J."/>
            <person name="Kidaka T."/>
            <person name="Ochi A."/>
        </authorList>
    </citation>
    <scope>NUCLEOTIDE SEQUENCE [LARGE SCALE GENOMIC DNA]</scope>
    <source>
        <strain evidence="1">USDA-D6B2</strain>
    </source>
</reference>
<organism evidence="1 2">
    <name type="scientific">Babesia caballi</name>
    <dbReference type="NCBI Taxonomy" id="5871"/>
    <lineage>
        <taxon>Eukaryota</taxon>
        <taxon>Sar</taxon>
        <taxon>Alveolata</taxon>
        <taxon>Apicomplexa</taxon>
        <taxon>Aconoidasida</taxon>
        <taxon>Piroplasmida</taxon>
        <taxon>Babesiidae</taxon>
        <taxon>Babesia</taxon>
    </lineage>
</organism>